<dbReference type="EMBL" id="CP000530">
    <property type="protein sequence ID" value="ABM39501.1"/>
    <property type="molecule type" value="Genomic_DNA"/>
</dbReference>
<evidence type="ECO:0000313" key="2">
    <source>
        <dbReference type="Proteomes" id="UP000000644"/>
    </source>
</evidence>
<reference evidence="2" key="1">
    <citation type="journal article" date="2009" name="Environ. Microbiol.">
        <title>The genome of Polaromonas naphthalenivorans strain CJ2, isolated from coal tar-contaminated sediment, reveals physiological and metabolic versatility and evolution through extensive horizontal gene transfer.</title>
        <authorList>
            <person name="Yagi J.M."/>
            <person name="Sims D."/>
            <person name="Brettin T."/>
            <person name="Bruce D."/>
            <person name="Madsen E.L."/>
        </authorList>
    </citation>
    <scope>NUCLEOTIDE SEQUENCE [LARGE SCALE GENOMIC DNA]</scope>
    <source>
        <strain evidence="2">CJ2</strain>
        <plasmid evidence="2">Plasmid pPNAP01</plasmid>
    </source>
</reference>
<accession>A1VV23</accession>
<dbReference type="HOGENOM" id="CLU_2274810_0_0_4"/>
<evidence type="ECO:0000313" key="1">
    <source>
        <dbReference type="EMBL" id="ABM39501.1"/>
    </source>
</evidence>
<keyword evidence="2" id="KW-1185">Reference proteome</keyword>
<sequence length="102" mass="11436">MNTRKAHGIPSQINSFVSDKETEMTGYGRHNRLLVFHSNEKRALTLREDLSKGLAMSTEEDRIKVLNGFQRMHPLGARPVSSGPSIPYQSAFGSSVEHVYAY</sequence>
<proteinExistence type="predicted"/>
<name>A1VV23_POLNA</name>
<dbReference type="AlphaFoldDB" id="A1VV23"/>
<dbReference type="KEGG" id="pna:Pnap_4218"/>
<keyword evidence="1" id="KW-0614">Plasmid</keyword>
<dbReference type="RefSeq" id="WP_011797874.1">
    <property type="nucleotide sequence ID" value="NC_008757.1"/>
</dbReference>
<organism evidence="1 2">
    <name type="scientific">Polaromonas naphthalenivorans (strain CJ2)</name>
    <dbReference type="NCBI Taxonomy" id="365044"/>
    <lineage>
        <taxon>Bacteria</taxon>
        <taxon>Pseudomonadati</taxon>
        <taxon>Pseudomonadota</taxon>
        <taxon>Betaproteobacteria</taxon>
        <taxon>Burkholderiales</taxon>
        <taxon>Comamonadaceae</taxon>
        <taxon>Polaromonas</taxon>
    </lineage>
</organism>
<protein>
    <submittedName>
        <fullName evidence="1">Uncharacterized protein</fullName>
    </submittedName>
</protein>
<gene>
    <name evidence="1" type="ordered locus">Pnap_4218</name>
</gene>
<geneLocation type="plasmid" evidence="1 2">
    <name>pPNAP01</name>
</geneLocation>
<dbReference type="Proteomes" id="UP000000644">
    <property type="component" value="Plasmid pPNAP01"/>
</dbReference>